<dbReference type="EMBL" id="JAODUO010000263">
    <property type="protein sequence ID" value="KAK2184511.1"/>
    <property type="molecule type" value="Genomic_DNA"/>
</dbReference>
<comment type="subcellular location">
    <subcellularLocation>
        <location evidence="1">Nucleus</location>
    </subcellularLocation>
</comment>
<dbReference type="GO" id="GO:0006357">
    <property type="term" value="P:regulation of transcription by RNA polymerase II"/>
    <property type="evidence" value="ECO:0007669"/>
    <property type="project" value="TreeGrafter"/>
</dbReference>
<feature type="compositionally biased region" description="Basic and acidic residues" evidence="6">
    <location>
        <begin position="94"/>
        <end position="106"/>
    </location>
</feature>
<feature type="region of interest" description="Disordered" evidence="6">
    <location>
        <begin position="239"/>
        <end position="262"/>
    </location>
</feature>
<evidence type="ECO:0000256" key="4">
    <source>
        <dbReference type="ARBA" id="ARBA00023163"/>
    </source>
</evidence>
<organism evidence="7 8">
    <name type="scientific">Ridgeia piscesae</name>
    <name type="common">Tubeworm</name>
    <dbReference type="NCBI Taxonomy" id="27915"/>
    <lineage>
        <taxon>Eukaryota</taxon>
        <taxon>Metazoa</taxon>
        <taxon>Spiralia</taxon>
        <taxon>Lophotrochozoa</taxon>
        <taxon>Annelida</taxon>
        <taxon>Polychaeta</taxon>
        <taxon>Sedentaria</taxon>
        <taxon>Canalipalpata</taxon>
        <taxon>Sabellida</taxon>
        <taxon>Siboglinidae</taxon>
        <taxon>Ridgeia</taxon>
    </lineage>
</organism>
<dbReference type="Pfam" id="PF10198">
    <property type="entry name" value="Ada3"/>
    <property type="match status" value="1"/>
</dbReference>
<feature type="compositionally biased region" description="Basic and acidic residues" evidence="6">
    <location>
        <begin position="125"/>
        <end position="139"/>
    </location>
</feature>
<evidence type="ECO:0008006" key="9">
    <source>
        <dbReference type="Google" id="ProtNLM"/>
    </source>
</evidence>
<keyword evidence="3" id="KW-0805">Transcription regulation</keyword>
<protein>
    <recommendedName>
        <fullName evidence="9">Transcriptional adapter 3-like</fullName>
    </recommendedName>
</protein>
<feature type="compositionally biased region" description="Basic and acidic residues" evidence="6">
    <location>
        <begin position="239"/>
        <end position="252"/>
    </location>
</feature>
<evidence type="ECO:0000313" key="7">
    <source>
        <dbReference type="EMBL" id="KAK2184511.1"/>
    </source>
</evidence>
<feature type="region of interest" description="Disordered" evidence="6">
    <location>
        <begin position="411"/>
        <end position="447"/>
    </location>
</feature>
<reference evidence="7" key="1">
    <citation type="journal article" date="2023" name="Mol. Biol. Evol.">
        <title>Third-Generation Sequencing Reveals the Adaptive Role of the Epigenome in Three Deep-Sea Polychaetes.</title>
        <authorList>
            <person name="Perez M."/>
            <person name="Aroh O."/>
            <person name="Sun Y."/>
            <person name="Lan Y."/>
            <person name="Juniper S.K."/>
            <person name="Young C.R."/>
            <person name="Angers B."/>
            <person name="Qian P.Y."/>
        </authorList>
    </citation>
    <scope>NUCLEOTIDE SEQUENCE</scope>
    <source>
        <strain evidence="7">R07B-5</strain>
    </source>
</reference>
<gene>
    <name evidence="7" type="ORF">NP493_262g01036</name>
</gene>
<feature type="compositionally biased region" description="Basic and acidic residues" evidence="6">
    <location>
        <begin position="433"/>
        <end position="447"/>
    </location>
</feature>
<accession>A0AAD9NXZ7</accession>
<dbReference type="Proteomes" id="UP001209878">
    <property type="component" value="Unassembled WGS sequence"/>
</dbReference>
<evidence type="ECO:0000313" key="8">
    <source>
        <dbReference type="Proteomes" id="UP001209878"/>
    </source>
</evidence>
<keyword evidence="4" id="KW-0804">Transcription</keyword>
<feature type="compositionally biased region" description="Polar residues" evidence="6">
    <location>
        <begin position="253"/>
        <end position="262"/>
    </location>
</feature>
<evidence type="ECO:0000256" key="3">
    <source>
        <dbReference type="ARBA" id="ARBA00023015"/>
    </source>
</evidence>
<keyword evidence="8" id="KW-1185">Reference proteome</keyword>
<dbReference type="AlphaFoldDB" id="A0AAD9NXZ7"/>
<proteinExistence type="inferred from homology"/>
<comment type="similarity">
    <text evidence="2">Belongs to the NGG1 family.</text>
</comment>
<dbReference type="PANTHER" id="PTHR13556">
    <property type="entry name" value="TRANSCRIPTIONAL ADAPTER 3-RELATED"/>
    <property type="match status" value="1"/>
</dbReference>
<evidence type="ECO:0000256" key="1">
    <source>
        <dbReference type="ARBA" id="ARBA00004123"/>
    </source>
</evidence>
<dbReference type="PANTHER" id="PTHR13556:SF2">
    <property type="entry name" value="TRANSCRIPTIONAL ADAPTER 3"/>
    <property type="match status" value="1"/>
</dbReference>
<dbReference type="GO" id="GO:0003713">
    <property type="term" value="F:transcription coactivator activity"/>
    <property type="evidence" value="ECO:0007669"/>
    <property type="project" value="TreeGrafter"/>
</dbReference>
<evidence type="ECO:0000256" key="6">
    <source>
        <dbReference type="SAM" id="MobiDB-lite"/>
    </source>
</evidence>
<evidence type="ECO:0000256" key="2">
    <source>
        <dbReference type="ARBA" id="ARBA00005330"/>
    </source>
</evidence>
<dbReference type="InterPro" id="IPR019340">
    <property type="entry name" value="Histone_AcTrfase_su3"/>
</dbReference>
<dbReference type="GO" id="GO:0000124">
    <property type="term" value="C:SAGA complex"/>
    <property type="evidence" value="ECO:0007669"/>
    <property type="project" value="TreeGrafter"/>
</dbReference>
<name>A0AAD9NXZ7_RIDPI</name>
<evidence type="ECO:0000256" key="5">
    <source>
        <dbReference type="ARBA" id="ARBA00023242"/>
    </source>
</evidence>
<feature type="region of interest" description="Disordered" evidence="6">
    <location>
        <begin position="94"/>
        <end position="153"/>
    </location>
</feature>
<comment type="caution">
    <text evidence="7">The sequence shown here is derived from an EMBL/GenBank/DDBJ whole genome shotgun (WGS) entry which is preliminary data.</text>
</comment>
<dbReference type="GO" id="GO:0005634">
    <property type="term" value="C:nucleus"/>
    <property type="evidence" value="ECO:0007669"/>
    <property type="project" value="UniProtKB-SubCell"/>
</dbReference>
<keyword evidence="5" id="KW-0539">Nucleus</keyword>
<sequence length="461" mass="51972">MKGKGKGDRSGDVKDCPLQFPDLKPVEHQRLCPTVTTVLGRGEEDGVFFDELDMLQTEMETLLAAAAKRMRHLEAEINILTNWQEKGKDKKMMTLGKGEKGKDKKMAPLGKGEPVTPVSGKRSGKVADDKPSKKFKETPSKVINTPSRAKGKVQHLKMQEFEFPESPKPPPPELPKIPKNDTPNRFWAMVEPYCTDITSYDLKFLEELIRQHDDNGDYYKVPSLGKHFSEKWAQEDLLEEQKEGSRLNDKRSGASSNHNSTDLTAISRQLDNGNDDVSPFGPLTQRLVQALIEENIMTPLDDTTMTEAEGGLLSPHHLLLGFRCSEAASISPRSLAKQLNIGNTAALERRIKRELEENGILEVEEKSEDDTNDEILNELRRKQHELKVISQHNLTVSKKLLKLAQEAMHRQDVHKKMAAADAEEDPDSEAEKEDTTKKEKEAAMRALKDRQEIVRQLEALD</sequence>
<feature type="compositionally biased region" description="Acidic residues" evidence="6">
    <location>
        <begin position="421"/>
        <end position="432"/>
    </location>
</feature>